<comment type="caution">
    <text evidence="5">The sequence shown here is derived from an EMBL/GenBank/DDBJ whole genome shotgun (WGS) entry which is preliminary data.</text>
</comment>
<evidence type="ECO:0000313" key="5">
    <source>
        <dbReference type="EMBL" id="OQB74979.1"/>
    </source>
</evidence>
<keyword evidence="3" id="KW-0067">ATP-binding</keyword>
<accession>A0A1V6CDH2</accession>
<reference evidence="5" key="1">
    <citation type="submission" date="2017-02" db="EMBL/GenBank/DDBJ databases">
        <title>Delving into the versatile metabolic prowess of the omnipresent phylum Bacteroidetes.</title>
        <authorList>
            <person name="Nobu M.K."/>
            <person name="Mei R."/>
            <person name="Narihiro T."/>
            <person name="Kuroda K."/>
            <person name="Liu W.-T."/>
        </authorList>
    </citation>
    <scope>NUCLEOTIDE SEQUENCE</scope>
    <source>
        <strain evidence="5">ADurb.Bin131</strain>
    </source>
</reference>
<dbReference type="Gene3D" id="3.40.50.300">
    <property type="entry name" value="P-loop containing nucleotide triphosphate hydrolases"/>
    <property type="match status" value="1"/>
</dbReference>
<dbReference type="AlphaFoldDB" id="A0A1V6CDH2"/>
<dbReference type="GO" id="GO:0005524">
    <property type="term" value="F:ATP binding"/>
    <property type="evidence" value="ECO:0007669"/>
    <property type="project" value="UniProtKB-KW"/>
</dbReference>
<dbReference type="CDD" id="cd01129">
    <property type="entry name" value="PulE-GspE-like"/>
    <property type="match status" value="1"/>
</dbReference>
<dbReference type="InterPro" id="IPR003593">
    <property type="entry name" value="AAA+_ATPase"/>
</dbReference>
<dbReference type="PANTHER" id="PTHR30258:SF13">
    <property type="entry name" value="SECRETION PATHWAY ATPASE-RELATED"/>
    <property type="match status" value="1"/>
</dbReference>
<dbReference type="GO" id="GO:0016887">
    <property type="term" value="F:ATP hydrolysis activity"/>
    <property type="evidence" value="ECO:0007669"/>
    <property type="project" value="TreeGrafter"/>
</dbReference>
<dbReference type="FunFam" id="3.30.450.90:FF:000001">
    <property type="entry name" value="Type II secretion system ATPase GspE"/>
    <property type="match status" value="1"/>
</dbReference>
<evidence type="ECO:0000256" key="3">
    <source>
        <dbReference type="ARBA" id="ARBA00022840"/>
    </source>
</evidence>
<dbReference type="SMART" id="SM00382">
    <property type="entry name" value="AAA"/>
    <property type="match status" value="1"/>
</dbReference>
<comment type="similarity">
    <text evidence="1">Belongs to the GSP E family.</text>
</comment>
<sequence length="570" mass="64523">MPTKREITTIIQNIGLWDKQAIEKALQEQETTDRPLKEIFQNMGLLPFGDIPATLFFQLGIVQQNLPLREIPPDVINLISPSFAKKHRIIPWEIREDQKLVLVTDDPINIIASDYFKKVLNIPNDIEIIVTFPGEIDQLIAKYFEQQDMEDLSAMLQEVGSADTIESLEDEEILTDEDEEALALQAPVVKIVNLVFVEALRRRASDIHFEPLEKRFRVRFRIDGVLYEVVSPPKRIERAVIARVKLMSKMDLAEKRLPQDGRIMLDIGGKPIDFRVSTLPGIYGESLVLRILDKTTALKDLEQLGFMEEDRKVWENLLRYSGGLLLVTGPTGSGKTTTLYASLKKLNTIDKKLMTVEEPVEYQIPGINQTPVRPEIGLTFASVLRAFLRQSPDVILVGEIRDFETADIALRAALTGHLVFSTLHTNDAPSAINRLIDLGVPPFLVASSVQGVMAQRLVRVLCKYCKQPVEPDDQAKQLLNIKEDEKVPIYEPRGCPECNFTGFTGRIAVFEIFVMTDTLRDLAMRRVTAEELKKEARRMGMSTMREDGFRKVKIGMTTLQEVIEVAGKEE</sequence>
<dbReference type="PANTHER" id="PTHR30258">
    <property type="entry name" value="TYPE II SECRETION SYSTEM PROTEIN GSPE-RELATED"/>
    <property type="match status" value="1"/>
</dbReference>
<evidence type="ECO:0000256" key="2">
    <source>
        <dbReference type="ARBA" id="ARBA00022741"/>
    </source>
</evidence>
<dbReference type="FunFam" id="3.40.50.300:FF:000398">
    <property type="entry name" value="Type IV pilus assembly ATPase PilB"/>
    <property type="match status" value="1"/>
</dbReference>
<dbReference type="InterPro" id="IPR037257">
    <property type="entry name" value="T2SS_E_N_sf"/>
</dbReference>
<dbReference type="PROSITE" id="PS00662">
    <property type="entry name" value="T2SP_E"/>
    <property type="match status" value="1"/>
</dbReference>
<dbReference type="Gene3D" id="3.30.300.160">
    <property type="entry name" value="Type II secretion system, protein E, N-terminal domain"/>
    <property type="match status" value="1"/>
</dbReference>
<protein>
    <submittedName>
        <fullName evidence="5">Type II secretion system protein E</fullName>
    </submittedName>
</protein>
<dbReference type="InterPro" id="IPR027417">
    <property type="entry name" value="P-loop_NTPase"/>
</dbReference>
<evidence type="ECO:0000256" key="1">
    <source>
        <dbReference type="ARBA" id="ARBA00006611"/>
    </source>
</evidence>
<gene>
    <name evidence="5" type="primary">epsE_1</name>
    <name evidence="5" type="ORF">BWX89_00211</name>
</gene>
<dbReference type="Proteomes" id="UP000485562">
    <property type="component" value="Unassembled WGS sequence"/>
</dbReference>
<dbReference type="InterPro" id="IPR001482">
    <property type="entry name" value="T2SS/T4SS_dom"/>
</dbReference>
<keyword evidence="2" id="KW-0547">Nucleotide-binding</keyword>
<evidence type="ECO:0000259" key="4">
    <source>
        <dbReference type="PROSITE" id="PS00662"/>
    </source>
</evidence>
<proteinExistence type="inferred from homology"/>
<dbReference type="GO" id="GO:0005886">
    <property type="term" value="C:plasma membrane"/>
    <property type="evidence" value="ECO:0007669"/>
    <property type="project" value="TreeGrafter"/>
</dbReference>
<dbReference type="SUPFAM" id="SSF52540">
    <property type="entry name" value="P-loop containing nucleoside triphosphate hydrolases"/>
    <property type="match status" value="1"/>
</dbReference>
<dbReference type="EMBL" id="MWDQ01000025">
    <property type="protein sequence ID" value="OQB74979.1"/>
    <property type="molecule type" value="Genomic_DNA"/>
</dbReference>
<name>A0A1V6CDH2_UNCT6</name>
<organism evidence="5">
    <name type="scientific">candidate division TA06 bacterium ADurb.Bin131</name>
    <dbReference type="NCBI Taxonomy" id="1852827"/>
    <lineage>
        <taxon>Bacteria</taxon>
        <taxon>Bacteria division TA06</taxon>
    </lineage>
</organism>
<dbReference type="Pfam" id="PF05157">
    <property type="entry name" value="MshEN"/>
    <property type="match status" value="1"/>
</dbReference>
<feature type="domain" description="Bacterial type II secretion system protein E" evidence="4">
    <location>
        <begin position="388"/>
        <end position="402"/>
    </location>
</feature>
<dbReference type="InterPro" id="IPR007831">
    <property type="entry name" value="T2SS_GspE_N"/>
</dbReference>
<dbReference type="SUPFAM" id="SSF160246">
    <property type="entry name" value="EspE N-terminal domain-like"/>
    <property type="match status" value="1"/>
</dbReference>
<dbReference type="Pfam" id="PF00437">
    <property type="entry name" value="T2SSE"/>
    <property type="match status" value="1"/>
</dbReference>
<dbReference type="Gene3D" id="3.30.450.90">
    <property type="match status" value="1"/>
</dbReference>